<comment type="caution">
    <text evidence="2">The sequence shown here is derived from an EMBL/GenBank/DDBJ whole genome shotgun (WGS) entry which is preliminary data.</text>
</comment>
<gene>
    <name evidence="2" type="ORF">QTO34_016827</name>
</gene>
<dbReference type="AlphaFoldDB" id="A0AA40LSI7"/>
<evidence type="ECO:0000313" key="3">
    <source>
        <dbReference type="Proteomes" id="UP001177744"/>
    </source>
</evidence>
<reference evidence="2" key="1">
    <citation type="submission" date="2023-06" db="EMBL/GenBank/DDBJ databases">
        <title>Reference genome for the Northern bat (Eptesicus nilssonii), a most northern bat species.</title>
        <authorList>
            <person name="Laine V.N."/>
            <person name="Pulliainen A.T."/>
            <person name="Lilley T.M."/>
        </authorList>
    </citation>
    <scope>NUCLEOTIDE SEQUENCE</scope>
    <source>
        <strain evidence="2">BLF_Eptnil</strain>
        <tissue evidence="2">Kidney</tissue>
    </source>
</reference>
<sequence>MGAWPLPGGAQHVKLRKTPTRRATGPSVKTHRCRGTQHQVPLELQDPSMQHLHSILYRGSMAKGEPEEGAQPAQMLSSSRHWRRELSVLPAQSATPGILSPTPCTSLWPNRGRSGVMEGHFLTANGSAIKHHEEIDRLLSAVYFP</sequence>
<accession>A0AA40LSI7</accession>
<evidence type="ECO:0000256" key="1">
    <source>
        <dbReference type="SAM" id="MobiDB-lite"/>
    </source>
</evidence>
<proteinExistence type="predicted"/>
<keyword evidence="3" id="KW-1185">Reference proteome</keyword>
<feature type="region of interest" description="Disordered" evidence="1">
    <location>
        <begin position="1"/>
        <end position="37"/>
    </location>
</feature>
<name>A0AA40LSI7_CNENI</name>
<protein>
    <submittedName>
        <fullName evidence="2">Uncharacterized protein</fullName>
    </submittedName>
</protein>
<evidence type="ECO:0000313" key="2">
    <source>
        <dbReference type="EMBL" id="KAK1342074.1"/>
    </source>
</evidence>
<organism evidence="2 3">
    <name type="scientific">Cnephaeus nilssonii</name>
    <name type="common">Northern bat</name>
    <name type="synonym">Eptesicus nilssonii</name>
    <dbReference type="NCBI Taxonomy" id="3371016"/>
    <lineage>
        <taxon>Eukaryota</taxon>
        <taxon>Metazoa</taxon>
        <taxon>Chordata</taxon>
        <taxon>Craniata</taxon>
        <taxon>Vertebrata</taxon>
        <taxon>Euteleostomi</taxon>
        <taxon>Mammalia</taxon>
        <taxon>Eutheria</taxon>
        <taxon>Laurasiatheria</taxon>
        <taxon>Chiroptera</taxon>
        <taxon>Yangochiroptera</taxon>
        <taxon>Vespertilionidae</taxon>
        <taxon>Cnephaeus</taxon>
    </lineage>
</organism>
<dbReference type="EMBL" id="JAULJE010000006">
    <property type="protein sequence ID" value="KAK1342074.1"/>
    <property type="molecule type" value="Genomic_DNA"/>
</dbReference>
<dbReference type="Proteomes" id="UP001177744">
    <property type="component" value="Unassembled WGS sequence"/>
</dbReference>